<feature type="region of interest" description="Disordered" evidence="5">
    <location>
        <begin position="440"/>
        <end position="478"/>
    </location>
</feature>
<dbReference type="InterPro" id="IPR001680">
    <property type="entry name" value="WD40_rpt"/>
</dbReference>
<evidence type="ECO:0000256" key="4">
    <source>
        <dbReference type="PROSITE-ProRule" id="PRU00221"/>
    </source>
</evidence>
<feature type="compositionally biased region" description="Low complexity" evidence="5">
    <location>
        <begin position="455"/>
        <end position="464"/>
    </location>
</feature>
<gene>
    <name evidence="7" type="ORF">Vretifemale_1722</name>
    <name evidence="8" type="ORF">Vretimale_17841</name>
</gene>
<dbReference type="InterPro" id="IPR015943">
    <property type="entry name" value="WD40/YVTN_repeat-like_dom_sf"/>
</dbReference>
<organism evidence="8 9">
    <name type="scientific">Volvox reticuliferus</name>
    <dbReference type="NCBI Taxonomy" id="1737510"/>
    <lineage>
        <taxon>Eukaryota</taxon>
        <taxon>Viridiplantae</taxon>
        <taxon>Chlorophyta</taxon>
        <taxon>core chlorophytes</taxon>
        <taxon>Chlorophyceae</taxon>
        <taxon>CS clade</taxon>
        <taxon>Chlamydomonadales</taxon>
        <taxon>Volvocaceae</taxon>
        <taxon>Volvox</taxon>
    </lineage>
</organism>
<comment type="caution">
    <text evidence="8">The sequence shown here is derived from an EMBL/GenBank/DDBJ whole genome shotgun (WGS) entry which is preliminary data.</text>
</comment>
<evidence type="ECO:0000256" key="1">
    <source>
        <dbReference type="ARBA" id="ARBA00004604"/>
    </source>
</evidence>
<dbReference type="Proteomes" id="UP000747110">
    <property type="component" value="Unassembled WGS sequence"/>
</dbReference>
<dbReference type="SUPFAM" id="SSF50998">
    <property type="entry name" value="Quinoprotein alcohol dehydrogenase-like"/>
    <property type="match status" value="1"/>
</dbReference>
<dbReference type="EMBL" id="BNCP01000002">
    <property type="protein sequence ID" value="GIL71087.1"/>
    <property type="molecule type" value="Genomic_DNA"/>
</dbReference>
<dbReference type="EMBL" id="BNCQ01000061">
    <property type="protein sequence ID" value="GIM15078.1"/>
    <property type="molecule type" value="Genomic_DNA"/>
</dbReference>
<keyword evidence="4" id="KW-0853">WD repeat</keyword>
<dbReference type="SMART" id="SM00320">
    <property type="entry name" value="WD40"/>
    <property type="match status" value="4"/>
</dbReference>
<dbReference type="InterPro" id="IPR007148">
    <property type="entry name" value="SSU_processome_Utp12"/>
</dbReference>
<dbReference type="PANTHER" id="PTHR44267">
    <property type="entry name" value="WD REPEAT-CONTAINING PROTEIN 43"/>
    <property type="match status" value="1"/>
</dbReference>
<comment type="subcellular location">
    <subcellularLocation>
        <location evidence="1">Nucleus</location>
        <location evidence="1">Nucleolus</location>
    </subcellularLocation>
</comment>
<feature type="repeat" description="WD" evidence="4">
    <location>
        <begin position="196"/>
        <end position="238"/>
    </location>
</feature>
<proteinExistence type="inferred from homology"/>
<keyword evidence="10" id="KW-1185">Reference proteome</keyword>
<dbReference type="Pfam" id="PF00400">
    <property type="entry name" value="WD40"/>
    <property type="match status" value="2"/>
</dbReference>
<feature type="compositionally biased region" description="Acidic residues" evidence="5">
    <location>
        <begin position="711"/>
        <end position="727"/>
    </location>
</feature>
<feature type="region of interest" description="Disordered" evidence="5">
    <location>
        <begin position="663"/>
        <end position="727"/>
    </location>
</feature>
<dbReference type="InterPro" id="IPR052414">
    <property type="entry name" value="U3_snoRNA-assoc_WDR"/>
</dbReference>
<accession>A0A8J4GVW9</accession>
<name>A0A8J4GVW9_9CHLO</name>
<evidence type="ECO:0000313" key="8">
    <source>
        <dbReference type="EMBL" id="GIM15078.1"/>
    </source>
</evidence>
<feature type="compositionally biased region" description="Acidic residues" evidence="5">
    <location>
        <begin position="679"/>
        <end position="696"/>
    </location>
</feature>
<sequence length="727" mass="75731">MLPGNALDKLLCSFSPAGDKFALAGPDGRVRVFDTGTARLLVNLGGPKDLAKANGGPAANGHLVETHTCIAWVPTKEKGKKKQTVGSMGVALGTAAGDVKLYDVQLGELKWRAVDAVQGGVRSLAFSSEQGKLLATGNNGSLVSLNLADGTIKKRFEASKYPITAIAFAPDGKHVFGGGSSMQLWDVTESSRTAKYTGHPTEVRAVAFVPGQPHAVSAASGERQVAVWEVPPAKKSKKQHPAVTTLNLEDPAMQLDASCVSEGETFNVAAVSEGGEAYVWICHRESASGGTTDGADGKPGLACQLLMRVRVADGAGKGAHAGRDEAILGIRLQQGPTGPTLLVARGSGAKPAFDSLAVPAEAPVAAGDLIVSLRPVGGVLLPSGGDAKGLSSTANAEQVDKSVQKMPHRVPASAPNVTVLGCDNIGQPVVTRAAAEAAAGASSRKRGAENDDPDAGAAAAVRAAPDGEEEEVPDLPEGEVPLGERVAQLETRMLGRPPSADEEAGPSATMLVGSSKADSLSVLLTQAIRSNDRTLLERCLETSNPAIIANTVARIVPLDAALFLKAAVDRLMSKPSRAVQLVPWIRAVLHHHTAYLMSAPAVQPALTSLFQAIDVRVKLHDLLLRLYGRLGLVLHHSRDKGQVLAEQQWPGPEVMLEDDLDAEEPVAEDPFAAGRSSEDESDGEEAGDETDEENEFDAMLADGNTDRGANGDDDDDDDLGSLLDDDD</sequence>
<evidence type="ECO:0000256" key="5">
    <source>
        <dbReference type="SAM" id="MobiDB-lite"/>
    </source>
</evidence>
<evidence type="ECO:0000256" key="2">
    <source>
        <dbReference type="ARBA" id="ARBA00023242"/>
    </source>
</evidence>
<evidence type="ECO:0000313" key="10">
    <source>
        <dbReference type="Proteomes" id="UP000747110"/>
    </source>
</evidence>
<feature type="domain" description="Small-subunit processome Utp12" evidence="6">
    <location>
        <begin position="531"/>
        <end position="634"/>
    </location>
</feature>
<evidence type="ECO:0000313" key="7">
    <source>
        <dbReference type="EMBL" id="GIL71087.1"/>
    </source>
</evidence>
<dbReference type="PROSITE" id="PS50082">
    <property type="entry name" value="WD_REPEATS_2"/>
    <property type="match status" value="1"/>
</dbReference>
<dbReference type="GO" id="GO:0005730">
    <property type="term" value="C:nucleolus"/>
    <property type="evidence" value="ECO:0007669"/>
    <property type="project" value="UniProtKB-SubCell"/>
</dbReference>
<dbReference type="GO" id="GO:0000462">
    <property type="term" value="P:maturation of SSU-rRNA from tricistronic rRNA transcript (SSU-rRNA, 5.8S rRNA, LSU-rRNA)"/>
    <property type="evidence" value="ECO:0007669"/>
    <property type="project" value="TreeGrafter"/>
</dbReference>
<dbReference type="OrthoDB" id="30195at2759"/>
<reference evidence="8" key="1">
    <citation type="journal article" date="2021" name="Proc. Natl. Acad. Sci. U.S.A.">
        <title>Three genomes in the algal genus Volvox reveal the fate of a haploid sex-determining region after a transition to homothallism.</title>
        <authorList>
            <person name="Yamamoto K."/>
            <person name="Hamaji T."/>
            <person name="Kawai-Toyooka H."/>
            <person name="Matsuzaki R."/>
            <person name="Takahashi F."/>
            <person name="Nishimura Y."/>
            <person name="Kawachi M."/>
            <person name="Noguchi H."/>
            <person name="Minakuchi Y."/>
            <person name="Umen J.G."/>
            <person name="Toyoda A."/>
            <person name="Nozaki H."/>
        </authorList>
    </citation>
    <scope>NUCLEOTIDE SEQUENCE</scope>
    <source>
        <strain evidence="8">NIES-3785</strain>
        <strain evidence="7">NIES-3786</strain>
    </source>
</reference>
<evidence type="ECO:0000256" key="3">
    <source>
        <dbReference type="ARBA" id="ARBA00038335"/>
    </source>
</evidence>
<dbReference type="PANTHER" id="PTHR44267:SF1">
    <property type="entry name" value="WD REPEAT-CONTAINING PROTEIN 43"/>
    <property type="match status" value="1"/>
</dbReference>
<dbReference type="InterPro" id="IPR011047">
    <property type="entry name" value="Quinoprotein_ADH-like_sf"/>
</dbReference>
<keyword evidence="2" id="KW-0539">Nucleus</keyword>
<protein>
    <recommendedName>
        <fullName evidence="6">Small-subunit processome Utp12 domain-containing protein</fullName>
    </recommendedName>
</protein>
<feature type="compositionally biased region" description="Acidic residues" evidence="5">
    <location>
        <begin position="466"/>
        <end position="477"/>
    </location>
</feature>
<dbReference type="AlphaFoldDB" id="A0A8J4GVW9"/>
<dbReference type="Proteomes" id="UP000722791">
    <property type="component" value="Unassembled WGS sequence"/>
</dbReference>
<dbReference type="Pfam" id="PF04003">
    <property type="entry name" value="Utp12"/>
    <property type="match status" value="1"/>
</dbReference>
<evidence type="ECO:0000259" key="6">
    <source>
        <dbReference type="Pfam" id="PF04003"/>
    </source>
</evidence>
<comment type="similarity">
    <text evidence="3">Belongs to the UTP5 family.</text>
</comment>
<evidence type="ECO:0000313" key="9">
    <source>
        <dbReference type="Proteomes" id="UP000722791"/>
    </source>
</evidence>
<dbReference type="Gene3D" id="2.130.10.10">
    <property type="entry name" value="YVTN repeat-like/Quinoprotein amine dehydrogenase"/>
    <property type="match status" value="1"/>
</dbReference>